<organismHost>
    <name type="scientific">Paramecium bursaria</name>
    <dbReference type="NCBI Taxonomy" id="74790"/>
</organismHost>
<proteinExistence type="predicted"/>
<keyword evidence="1" id="KW-1133">Transmembrane helix</keyword>
<dbReference type="Proteomes" id="UP000246715">
    <property type="component" value="Segment"/>
</dbReference>
<accession>A7IUG5</accession>
<evidence type="ECO:0000256" key="1">
    <source>
        <dbReference type="SAM" id="Phobius"/>
    </source>
</evidence>
<reference evidence="2 3" key="1">
    <citation type="journal article" date="2007" name="Virology">
        <title>Sequence and annotation of the 314-kb MT325 and the 321-kb FR483 viruses that infect Chlorella Pbi.</title>
        <authorList>
            <person name="Fitzgerald L.A."/>
            <person name="Graves M.V."/>
            <person name="Li X."/>
            <person name="Feldblyum T."/>
            <person name="Hartigan J."/>
            <person name="Van Etten J.L."/>
        </authorList>
    </citation>
    <scope>NUCLEOTIDE SEQUENCE [LARGE SCALE GENOMIC DNA]</scope>
    <source>
        <strain evidence="2 3">MT325</strain>
    </source>
</reference>
<keyword evidence="1" id="KW-0472">Membrane</keyword>
<protein>
    <submittedName>
        <fullName evidence="2">Uncharacterized protein M435L</fullName>
    </submittedName>
</protein>
<sequence length="114" mass="13066">MSRLNHFSFLRRIIKNASSITKITPKISNITGVFPILLCKYINNMLVDIIRSIKDTISQPEVKDAMKDIIDPCMAFVDAKVHSVTFFFQLIAILILIQVMATLFLIVQEIRRNV</sequence>
<dbReference type="EMBL" id="DQ491001">
    <property type="protein sequence ID" value="ABT13989.1"/>
    <property type="molecule type" value="Genomic_DNA"/>
</dbReference>
<name>A7IUG5_PBCVM</name>
<gene>
    <name evidence="2" type="primary">M435L</name>
    <name evidence="2" type="ORF">MT325_M435L</name>
</gene>
<organism evidence="2 3">
    <name type="scientific">Paramecium bursaria Chlorella virus MT325</name>
    <name type="common">PBCV-MT325</name>
    <dbReference type="NCBI Taxonomy" id="346932"/>
    <lineage>
        <taxon>Viruses</taxon>
        <taxon>Varidnaviria</taxon>
        <taxon>Bamfordvirae</taxon>
        <taxon>Nucleocytoviricota</taxon>
        <taxon>Megaviricetes</taxon>
        <taxon>Algavirales</taxon>
        <taxon>Phycodnaviridae</taxon>
        <taxon>Chlorovirus</taxon>
        <taxon>Chlorovirus conductrix</taxon>
        <taxon>Paramecium bursaria Chlorella virus A1</taxon>
    </lineage>
</organism>
<evidence type="ECO:0000313" key="3">
    <source>
        <dbReference type="Proteomes" id="UP000246715"/>
    </source>
</evidence>
<keyword evidence="1" id="KW-0812">Transmembrane</keyword>
<feature type="transmembrane region" description="Helical" evidence="1">
    <location>
        <begin position="86"/>
        <end position="107"/>
    </location>
</feature>
<evidence type="ECO:0000313" key="2">
    <source>
        <dbReference type="EMBL" id="ABT13989.1"/>
    </source>
</evidence>